<feature type="domain" description="FAD-dependent oxidoreductase 2 FAD-binding" evidence="14">
    <location>
        <begin position="45"/>
        <end position="450"/>
    </location>
</feature>
<dbReference type="Gene3D" id="1.20.58.100">
    <property type="entry name" value="Fumarate reductase/succinate dehydrogenase flavoprotein-like, C-terminal domain"/>
    <property type="match status" value="1"/>
</dbReference>
<dbReference type="STRING" id="1848.SAMN05443637_10452"/>
<dbReference type="PANTHER" id="PTHR11632">
    <property type="entry name" value="SUCCINATE DEHYDROGENASE 2 FLAVOPROTEIN SUBUNIT"/>
    <property type="match status" value="1"/>
</dbReference>
<dbReference type="EC" id="1.3.5.1" evidence="4"/>
<keyword evidence="6" id="KW-1003">Cell membrane</keyword>
<comment type="subcellular location">
    <subcellularLocation>
        <location evidence="2">Cell membrane</location>
        <topology evidence="2">Peripheral membrane protein</topology>
        <orientation evidence="2">Cytoplasmic side</orientation>
    </subcellularLocation>
</comment>
<dbReference type="NCBIfam" id="NF005749">
    <property type="entry name" value="PRK07573.1"/>
    <property type="match status" value="1"/>
</dbReference>
<evidence type="ECO:0000313" key="16">
    <source>
        <dbReference type="EMBL" id="SHK24580.1"/>
    </source>
</evidence>
<proteinExistence type="inferred from homology"/>
<evidence type="ECO:0000256" key="3">
    <source>
        <dbReference type="ARBA" id="ARBA00008040"/>
    </source>
</evidence>
<protein>
    <recommendedName>
        <fullName evidence="4">succinate dehydrogenase</fullName>
        <ecNumber evidence="4">1.3.5.1</ecNumber>
    </recommendedName>
</protein>
<dbReference type="PANTHER" id="PTHR11632:SF53">
    <property type="entry name" value="SUCCINATE DEHYDROGENASE FLAVOPROTEIN SUBUNIT"/>
    <property type="match status" value="1"/>
</dbReference>
<dbReference type="SUPFAM" id="SSF56425">
    <property type="entry name" value="Succinate dehydrogenase/fumarate reductase flavoprotein, catalytic domain"/>
    <property type="match status" value="1"/>
</dbReference>
<keyword evidence="7" id="KW-0285">Flavoprotein</keyword>
<dbReference type="Pfam" id="PF02910">
    <property type="entry name" value="Succ_DH_flav_C"/>
    <property type="match status" value="1"/>
</dbReference>
<organism evidence="16 17">
    <name type="scientific">Pseudonocardia thermophila</name>
    <dbReference type="NCBI Taxonomy" id="1848"/>
    <lineage>
        <taxon>Bacteria</taxon>
        <taxon>Bacillati</taxon>
        <taxon>Actinomycetota</taxon>
        <taxon>Actinomycetes</taxon>
        <taxon>Pseudonocardiales</taxon>
        <taxon>Pseudonocardiaceae</taxon>
        <taxon>Pseudonocardia</taxon>
    </lineage>
</organism>
<evidence type="ECO:0000256" key="5">
    <source>
        <dbReference type="ARBA" id="ARBA00022448"/>
    </source>
</evidence>
<name>A0A1M6QWP9_PSETH</name>
<evidence type="ECO:0000256" key="1">
    <source>
        <dbReference type="ARBA" id="ARBA00001974"/>
    </source>
</evidence>
<dbReference type="AlphaFoldDB" id="A0A1M6QWP9"/>
<keyword evidence="8" id="KW-0274">FAD</keyword>
<dbReference type="PRINTS" id="PR00368">
    <property type="entry name" value="FADPNR"/>
</dbReference>
<evidence type="ECO:0000313" key="17">
    <source>
        <dbReference type="Proteomes" id="UP000184363"/>
    </source>
</evidence>
<evidence type="ECO:0000256" key="7">
    <source>
        <dbReference type="ARBA" id="ARBA00022630"/>
    </source>
</evidence>
<evidence type="ECO:0000256" key="13">
    <source>
        <dbReference type="PIRSR" id="PIRSR630664-50"/>
    </source>
</evidence>
<dbReference type="InterPro" id="IPR036188">
    <property type="entry name" value="FAD/NAD-bd_sf"/>
</dbReference>
<dbReference type="InterPro" id="IPR027477">
    <property type="entry name" value="Succ_DH/fumarate_Rdtase_cat_sf"/>
</dbReference>
<dbReference type="GO" id="GO:0008177">
    <property type="term" value="F:succinate dehydrogenase (quinone) activity"/>
    <property type="evidence" value="ECO:0007669"/>
    <property type="project" value="UniProtKB-EC"/>
</dbReference>
<dbReference type="Pfam" id="PF00890">
    <property type="entry name" value="FAD_binding_2"/>
    <property type="match status" value="1"/>
</dbReference>
<comment type="cofactor">
    <cofactor evidence="1">
        <name>FAD</name>
        <dbReference type="ChEBI" id="CHEBI:57692"/>
    </cofactor>
</comment>
<dbReference type="GO" id="GO:0005886">
    <property type="term" value="C:plasma membrane"/>
    <property type="evidence" value="ECO:0007669"/>
    <property type="project" value="UniProtKB-SubCell"/>
</dbReference>
<dbReference type="Proteomes" id="UP000184363">
    <property type="component" value="Unassembled WGS sequence"/>
</dbReference>
<dbReference type="Gene3D" id="3.50.50.60">
    <property type="entry name" value="FAD/NAD(P)-binding domain"/>
    <property type="match status" value="1"/>
</dbReference>
<comment type="similarity">
    <text evidence="3">Belongs to the FAD-dependent oxidoreductase 2 family. FRD/SDH subfamily.</text>
</comment>
<dbReference type="GO" id="GO:0009055">
    <property type="term" value="F:electron transfer activity"/>
    <property type="evidence" value="ECO:0007669"/>
    <property type="project" value="TreeGrafter"/>
</dbReference>
<keyword evidence="9" id="KW-0249">Electron transport</keyword>
<dbReference type="EMBL" id="FRAP01000004">
    <property type="protein sequence ID" value="SHK24580.1"/>
    <property type="molecule type" value="Genomic_DNA"/>
</dbReference>
<accession>A0A1M6QWP9</accession>
<evidence type="ECO:0000256" key="12">
    <source>
        <dbReference type="ARBA" id="ARBA00049220"/>
    </source>
</evidence>
<dbReference type="InterPro" id="IPR003953">
    <property type="entry name" value="FAD-dep_OxRdtase_2_FAD-bd"/>
</dbReference>
<feature type="active site" description="Proton acceptor" evidence="13">
    <location>
        <position position="339"/>
    </location>
</feature>
<evidence type="ECO:0000256" key="10">
    <source>
        <dbReference type="ARBA" id="ARBA00023002"/>
    </source>
</evidence>
<dbReference type="OrthoDB" id="9805351at2"/>
<evidence type="ECO:0000256" key="8">
    <source>
        <dbReference type="ARBA" id="ARBA00022827"/>
    </source>
</evidence>
<sequence length="645" mass="70886">MYSDYIVGEPIADTKAPDGPIEGRWEARRFGVKLVNPANKRKLTIIVVGTGLAGASAAASLAELGYRVKSFCYQDSPRRAHSIAAQGGINAAKNYRNDGDSVHRLFYDTVKGGDFRARESNVHRLAEISVQIIDQCVAQGVPFAREYGGLLDNRSFGGTQVSRTFYAKGQTGQQLLLGAYQALQRQVDAGGVEMFARHEMLELIVADGRARGIVVRDMVTGEIETHLGDAVVLATGGYGNVFYLSTNAKGCNVTASWRAHRKGAYFANPCYTQIHPTCIPVSGDHQSKLTLMSESLRNDGRVWVPKAKGDTRAPADIPEDERDYFLERRYPSFGNLVPRDIASRAAKTVCDEGRGVGPGGLGVFLDFADAIQRMGRAAVAAKYGNLFQMYQRITGEDPYEVPMRIYPAVHYTMGGLWVDYDLQSTIPGLFVVGEANFSDHGANRLGASALMQGLADGYFILPVTIGDYLARGVPPMANDHPAVREAVTSVQERINKLLSINGSRTVDSFHRELGRLMWDECGMERTEAGLRKALERIPELRQEFWENVKVPGSADTLNQSLEKAGRVADFLELAELMCLDALHRAESCGGHFRAESQTPDGEALRDDENFSYVAAWEFTGTGQPPVLHKEPLVFEYVHPSQRSYA</sequence>
<keyword evidence="10" id="KW-0560">Oxidoreductase</keyword>
<comment type="catalytic activity">
    <reaction evidence="12">
        <text>a quinone + succinate = fumarate + a quinol</text>
        <dbReference type="Rhea" id="RHEA:40523"/>
        <dbReference type="ChEBI" id="CHEBI:24646"/>
        <dbReference type="ChEBI" id="CHEBI:29806"/>
        <dbReference type="ChEBI" id="CHEBI:30031"/>
        <dbReference type="ChEBI" id="CHEBI:132124"/>
        <dbReference type="EC" id="1.3.5.1"/>
    </reaction>
</comment>
<dbReference type="SUPFAM" id="SSF46977">
    <property type="entry name" value="Succinate dehydrogenase/fumarate reductase flavoprotein C-terminal domain"/>
    <property type="match status" value="1"/>
</dbReference>
<dbReference type="GO" id="GO:0009061">
    <property type="term" value="P:anaerobic respiration"/>
    <property type="evidence" value="ECO:0007669"/>
    <property type="project" value="TreeGrafter"/>
</dbReference>
<dbReference type="RefSeq" id="WP_073456004.1">
    <property type="nucleotide sequence ID" value="NZ_CALGVN010000029.1"/>
</dbReference>
<dbReference type="FunFam" id="1.20.58.100:FF:000003">
    <property type="entry name" value="Succinate dehydrogenase flavoprotein subunit"/>
    <property type="match status" value="1"/>
</dbReference>
<evidence type="ECO:0000256" key="6">
    <source>
        <dbReference type="ARBA" id="ARBA00022475"/>
    </source>
</evidence>
<dbReference type="SUPFAM" id="SSF51905">
    <property type="entry name" value="FAD/NAD(P)-binding domain"/>
    <property type="match status" value="1"/>
</dbReference>
<evidence type="ECO:0000259" key="14">
    <source>
        <dbReference type="Pfam" id="PF00890"/>
    </source>
</evidence>
<keyword evidence="17" id="KW-1185">Reference proteome</keyword>
<dbReference type="FunFam" id="3.50.50.60:FF:000009">
    <property type="entry name" value="Succinate dehydrogenase flavoprotein subunit"/>
    <property type="match status" value="1"/>
</dbReference>
<feature type="domain" description="Fumarate reductase/succinate dehydrogenase flavoprotein-like C-terminal" evidence="15">
    <location>
        <begin position="510"/>
        <end position="644"/>
    </location>
</feature>
<gene>
    <name evidence="16" type="ORF">SAMN05443637_10452</name>
</gene>
<dbReference type="InterPro" id="IPR011280">
    <property type="entry name" value="Succ_DH/Fum_Rdt_flav_su"/>
</dbReference>
<keyword evidence="5" id="KW-0813">Transport</keyword>
<dbReference type="Gene3D" id="3.90.700.10">
    <property type="entry name" value="Succinate dehydrogenase/fumarate reductase flavoprotein, catalytic domain"/>
    <property type="match status" value="1"/>
</dbReference>
<evidence type="ECO:0000256" key="4">
    <source>
        <dbReference type="ARBA" id="ARBA00012792"/>
    </source>
</evidence>
<dbReference type="InterPro" id="IPR037099">
    <property type="entry name" value="Fum_R/Succ_DH_flav-like_C_sf"/>
</dbReference>
<dbReference type="GO" id="GO:0033765">
    <property type="term" value="F:steroid dehydrogenase activity, acting on the CH-CH group of donors"/>
    <property type="evidence" value="ECO:0007669"/>
    <property type="project" value="UniProtKB-ARBA"/>
</dbReference>
<evidence type="ECO:0000256" key="11">
    <source>
        <dbReference type="ARBA" id="ARBA00023136"/>
    </source>
</evidence>
<keyword evidence="11" id="KW-0472">Membrane</keyword>
<dbReference type="InterPro" id="IPR015939">
    <property type="entry name" value="Fum_Rdtase/Succ_DH_flav-like_C"/>
</dbReference>
<reference evidence="16 17" key="1">
    <citation type="submission" date="2016-11" db="EMBL/GenBank/DDBJ databases">
        <authorList>
            <person name="Jaros S."/>
            <person name="Januszkiewicz K."/>
            <person name="Wedrychowicz H."/>
        </authorList>
    </citation>
    <scope>NUCLEOTIDE SEQUENCE [LARGE SCALE GENOMIC DNA]</scope>
    <source>
        <strain evidence="16 17">DSM 43832</strain>
    </source>
</reference>
<evidence type="ECO:0000256" key="2">
    <source>
        <dbReference type="ARBA" id="ARBA00004413"/>
    </source>
</evidence>
<dbReference type="InterPro" id="IPR030664">
    <property type="entry name" value="SdhA/FrdA/AprA"/>
</dbReference>
<dbReference type="FunFam" id="3.90.700.10:FF:000006">
    <property type="entry name" value="Succinate dehydrogenase flavoprotein subunit"/>
    <property type="match status" value="1"/>
</dbReference>
<dbReference type="NCBIfam" id="TIGR01811">
    <property type="entry name" value="sdhA_Bsu"/>
    <property type="match status" value="1"/>
</dbReference>
<evidence type="ECO:0000256" key="9">
    <source>
        <dbReference type="ARBA" id="ARBA00022982"/>
    </source>
</evidence>
<dbReference type="GO" id="GO:0050660">
    <property type="term" value="F:flavin adenine dinucleotide binding"/>
    <property type="evidence" value="ECO:0007669"/>
    <property type="project" value="TreeGrafter"/>
</dbReference>
<evidence type="ECO:0000259" key="15">
    <source>
        <dbReference type="Pfam" id="PF02910"/>
    </source>
</evidence>